<dbReference type="Gene3D" id="3.30.70.270">
    <property type="match status" value="1"/>
</dbReference>
<dbReference type="Proteomes" id="UP000740754">
    <property type="component" value="Unassembled WGS sequence"/>
</dbReference>
<evidence type="ECO:0000256" key="1">
    <source>
        <dbReference type="ARBA" id="ARBA00012528"/>
    </source>
</evidence>
<evidence type="ECO:0000313" key="4">
    <source>
        <dbReference type="EMBL" id="NKN32043.1"/>
    </source>
</evidence>
<keyword evidence="5" id="KW-1185">Reference proteome</keyword>
<dbReference type="EMBL" id="JAAXKX010000002">
    <property type="protein sequence ID" value="NKN32043.1"/>
    <property type="molecule type" value="Genomic_DNA"/>
</dbReference>
<dbReference type="EC" id="2.7.7.65" evidence="1"/>
<dbReference type="InterPro" id="IPR000160">
    <property type="entry name" value="GGDEF_dom"/>
</dbReference>
<comment type="caution">
    <text evidence="4">The sequence shown here is derived from an EMBL/GenBank/DDBJ whole genome shotgun (WGS) entry which is preliminary data.</text>
</comment>
<dbReference type="PANTHER" id="PTHR45138:SF9">
    <property type="entry name" value="DIGUANYLATE CYCLASE DGCM-RELATED"/>
    <property type="match status" value="1"/>
</dbReference>
<evidence type="ECO:0000259" key="3">
    <source>
        <dbReference type="PROSITE" id="PS50887"/>
    </source>
</evidence>
<dbReference type="SUPFAM" id="SSF55073">
    <property type="entry name" value="Nucleotide cyclase"/>
    <property type="match status" value="1"/>
</dbReference>
<sequence length="523" mass="57388">MPVLIVDGHYRIHTANPAAHSLFGYDPVGDHCHRVLAGRATPCDDCPATRPPPQPTLARSVHDRAGHEHYLKESPTPSDGGLVITLVDVSREIEALKGADLARKEAQARRIILEQQRRQAVLEQHGLSQLLDDLPDALVTISAEFRILRRNAAARTRFPLGETATTCHGLLGLDAPCGNCPARAGFNLGNGRKTKHRSGERYYTEQLIDTGDGNALLLFRDTSREIRLIEEIRAQRLTITRKNDILSALLHLESLMRSNPDPSHVAGELLELFMAACGSSAAAIALDGEASGTIHRGELPSDTPTGLDRLEIVGGDGRRVGEAWWRPGETTRTATLASLFFEPFGAYLHNRRLMRQLEAKANTDPLTGVYNRGYLHAALEAAQRDHATRAIPHALVLADINRLKQANDRYGHEAGDRLLLTVSERITRAVRRCDIVARTGGDEFVMLLPGATEAEAEALIERLQDDLFKDVSIEMAPGEHFPVTLSLGACGADRAPAESLLKIADARMYAAKAAFYKDHKYNR</sequence>
<comment type="catalytic activity">
    <reaction evidence="2">
        <text>2 GTP = 3',3'-c-di-GMP + 2 diphosphate</text>
        <dbReference type="Rhea" id="RHEA:24898"/>
        <dbReference type="ChEBI" id="CHEBI:33019"/>
        <dbReference type="ChEBI" id="CHEBI:37565"/>
        <dbReference type="ChEBI" id="CHEBI:58805"/>
        <dbReference type="EC" id="2.7.7.65"/>
    </reaction>
</comment>
<dbReference type="PANTHER" id="PTHR45138">
    <property type="entry name" value="REGULATORY COMPONENTS OF SENSORY TRANSDUCTION SYSTEM"/>
    <property type="match status" value="1"/>
</dbReference>
<evidence type="ECO:0000313" key="5">
    <source>
        <dbReference type="Proteomes" id="UP000740754"/>
    </source>
</evidence>
<dbReference type="Pfam" id="PF00990">
    <property type="entry name" value="GGDEF"/>
    <property type="match status" value="1"/>
</dbReference>
<reference evidence="4 5" key="1">
    <citation type="submission" date="2020-04" db="EMBL/GenBank/DDBJ databases">
        <title>Draft Whole-Genome sequence of Marichromatium bheemlicum DSM 18632, type strain.</title>
        <authorList>
            <person name="Kyndt J.A."/>
            <person name="Meyer T.E."/>
        </authorList>
    </citation>
    <scope>NUCLEOTIDE SEQUENCE [LARGE SCALE GENOMIC DNA]</scope>
    <source>
        <strain evidence="4 5">DSM 18632</strain>
    </source>
</reference>
<dbReference type="NCBIfam" id="TIGR00254">
    <property type="entry name" value="GGDEF"/>
    <property type="match status" value="1"/>
</dbReference>
<accession>A0ABX1I4C0</accession>
<dbReference type="SMART" id="SM00267">
    <property type="entry name" value="GGDEF"/>
    <property type="match status" value="1"/>
</dbReference>
<organism evidence="4 5">
    <name type="scientific">Marichromatium bheemlicum</name>
    <dbReference type="NCBI Taxonomy" id="365339"/>
    <lineage>
        <taxon>Bacteria</taxon>
        <taxon>Pseudomonadati</taxon>
        <taxon>Pseudomonadota</taxon>
        <taxon>Gammaproteobacteria</taxon>
        <taxon>Chromatiales</taxon>
        <taxon>Chromatiaceae</taxon>
        <taxon>Marichromatium</taxon>
    </lineage>
</organism>
<dbReference type="PROSITE" id="PS50887">
    <property type="entry name" value="GGDEF"/>
    <property type="match status" value="1"/>
</dbReference>
<name>A0ABX1I4C0_9GAMM</name>
<dbReference type="Pfam" id="PF13188">
    <property type="entry name" value="PAS_8"/>
    <property type="match status" value="1"/>
</dbReference>
<evidence type="ECO:0000256" key="2">
    <source>
        <dbReference type="ARBA" id="ARBA00034247"/>
    </source>
</evidence>
<dbReference type="CDD" id="cd01949">
    <property type="entry name" value="GGDEF"/>
    <property type="match status" value="1"/>
</dbReference>
<dbReference type="InterPro" id="IPR050469">
    <property type="entry name" value="Diguanylate_Cyclase"/>
</dbReference>
<protein>
    <recommendedName>
        <fullName evidence="1">diguanylate cyclase</fullName>
        <ecNumber evidence="1">2.7.7.65</ecNumber>
    </recommendedName>
</protein>
<dbReference type="InterPro" id="IPR000014">
    <property type="entry name" value="PAS"/>
</dbReference>
<gene>
    <name evidence="4" type="ORF">HF203_02235</name>
</gene>
<dbReference type="InterPro" id="IPR029787">
    <property type="entry name" value="Nucleotide_cyclase"/>
</dbReference>
<feature type="domain" description="GGDEF" evidence="3">
    <location>
        <begin position="391"/>
        <end position="523"/>
    </location>
</feature>
<dbReference type="InterPro" id="IPR043128">
    <property type="entry name" value="Rev_trsase/Diguanyl_cyclase"/>
</dbReference>
<proteinExistence type="predicted"/>